<feature type="region of interest" description="Disordered" evidence="1">
    <location>
        <begin position="1"/>
        <end position="115"/>
    </location>
</feature>
<evidence type="ECO:0000313" key="4">
    <source>
        <dbReference type="Proteomes" id="UP000267077"/>
    </source>
</evidence>
<evidence type="ECO:0000313" key="3">
    <source>
        <dbReference type="EMBL" id="RUL62971.1"/>
    </source>
</evidence>
<dbReference type="Pfam" id="PF02120">
    <property type="entry name" value="Flg_hook"/>
    <property type="match status" value="1"/>
</dbReference>
<keyword evidence="3" id="KW-0969">Cilium</keyword>
<gene>
    <name evidence="3" type="ORF">EKH79_11160</name>
</gene>
<comment type="caution">
    <text evidence="3">The sequence shown here is derived from an EMBL/GenBank/DDBJ whole genome shotgun (WGS) entry which is preliminary data.</text>
</comment>
<dbReference type="Gene3D" id="3.30.750.140">
    <property type="match status" value="1"/>
</dbReference>
<feature type="compositionally biased region" description="Low complexity" evidence="1">
    <location>
        <begin position="181"/>
        <end position="199"/>
    </location>
</feature>
<keyword evidence="3" id="KW-0282">Flagellum</keyword>
<accession>A0A3S0PF57</accession>
<dbReference type="PANTHER" id="PTHR37533">
    <property type="entry name" value="FLAGELLAR HOOK-LENGTH CONTROL PROTEIN"/>
    <property type="match status" value="1"/>
</dbReference>
<feature type="compositionally biased region" description="Low complexity" evidence="1">
    <location>
        <begin position="130"/>
        <end position="151"/>
    </location>
</feature>
<dbReference type="InterPro" id="IPR021136">
    <property type="entry name" value="Flagellar_hook_control-like_C"/>
</dbReference>
<keyword evidence="4" id="KW-1185">Reference proteome</keyword>
<evidence type="ECO:0000259" key="2">
    <source>
        <dbReference type="Pfam" id="PF02120"/>
    </source>
</evidence>
<dbReference type="InterPro" id="IPR052563">
    <property type="entry name" value="FliK"/>
</dbReference>
<keyword evidence="3" id="KW-0966">Cell projection</keyword>
<reference evidence="3 4" key="1">
    <citation type="submission" date="2018-12" db="EMBL/GenBank/DDBJ databases">
        <title>Dyella dinghuensis sp. nov. DHOA06 and Dyella choica sp. nov. 4M-K27, isolated from forest soil.</title>
        <authorList>
            <person name="Qiu L.-H."/>
            <person name="Gao Z.-H."/>
        </authorList>
    </citation>
    <scope>NUCLEOTIDE SEQUENCE [LARGE SCALE GENOMIC DNA]</scope>
    <source>
        <strain evidence="3 4">DHOA06</strain>
    </source>
</reference>
<feature type="compositionally biased region" description="Polar residues" evidence="1">
    <location>
        <begin position="200"/>
        <end position="213"/>
    </location>
</feature>
<organism evidence="3 4">
    <name type="scientific">Dyella dinghuensis</name>
    <dbReference type="NCBI Taxonomy" id="1920169"/>
    <lineage>
        <taxon>Bacteria</taxon>
        <taxon>Pseudomonadati</taxon>
        <taxon>Pseudomonadota</taxon>
        <taxon>Gammaproteobacteria</taxon>
        <taxon>Lysobacterales</taxon>
        <taxon>Rhodanobacteraceae</taxon>
        <taxon>Dyella</taxon>
    </lineage>
</organism>
<feature type="compositionally biased region" description="Polar residues" evidence="1">
    <location>
        <begin position="21"/>
        <end position="35"/>
    </location>
</feature>
<feature type="domain" description="Flagellar hook-length control protein-like C-terminal" evidence="2">
    <location>
        <begin position="327"/>
        <end position="409"/>
    </location>
</feature>
<feature type="region of interest" description="Disordered" evidence="1">
    <location>
        <begin position="130"/>
        <end position="237"/>
    </location>
</feature>
<dbReference type="AlphaFoldDB" id="A0A3S0PF57"/>
<dbReference type="CDD" id="cd17470">
    <property type="entry name" value="T3SS_Flik_C"/>
    <property type="match status" value="1"/>
</dbReference>
<feature type="compositionally biased region" description="Low complexity" evidence="1">
    <location>
        <begin position="64"/>
        <end position="105"/>
    </location>
</feature>
<feature type="compositionally biased region" description="Low complexity" evidence="1">
    <location>
        <begin position="402"/>
        <end position="424"/>
    </location>
</feature>
<dbReference type="PANTHER" id="PTHR37533:SF2">
    <property type="entry name" value="FLAGELLAR HOOK-LENGTH CONTROL PROTEIN"/>
    <property type="match status" value="1"/>
</dbReference>
<feature type="region of interest" description="Disordered" evidence="1">
    <location>
        <begin position="396"/>
        <end position="430"/>
    </location>
</feature>
<sequence length="449" mass="44539">MAFIRDEYQGMSATPLPIQPATPQINAPSPSPQRNSQRDNDASFDARLNDAQRQRASSDDDSSAAKTADSAHDTSSGQSRQSSQANASANGKSAASAASDTSSSSSDDDSNTSGVASLANSVLSLIDQATGDTAGESTGAAGTKSAAGKSAVPSNNNGQLPHTPPQTAAVAPLPPPPVPQPAAATKGNATPANASATNSVGAATSPTALQSALGTTTGGSTDADDDDAGDTDTASTGSFGNAVVQAVADSVQTLAATAMTAGHAALGAVNAAPSTNTTANTPDLASLRGAFDATAVATQPASSTSTTHSLSNSAPVGSSGFAKELGHQVTWLSGQEVKQAQIRLNPENLGPLNVKVSVEHGRVDVAFTTQHPATTAAVQQGLDQLNQMLSGQGLSLGHTTVGQHGQQQQFDGSQQQGSSQTSGSAGDANDDTATSVLQRVAVGLVDAFA</sequence>
<feature type="compositionally biased region" description="Basic and acidic residues" evidence="1">
    <location>
        <begin position="47"/>
        <end position="58"/>
    </location>
</feature>
<protein>
    <submittedName>
        <fullName evidence="3">Flagellar hook-length control protein FliK</fullName>
    </submittedName>
</protein>
<name>A0A3S0PF57_9GAMM</name>
<dbReference type="EMBL" id="RYZR01000006">
    <property type="protein sequence ID" value="RUL62971.1"/>
    <property type="molecule type" value="Genomic_DNA"/>
</dbReference>
<dbReference type="InterPro" id="IPR038610">
    <property type="entry name" value="FliK-like_C_sf"/>
</dbReference>
<dbReference type="Proteomes" id="UP000267077">
    <property type="component" value="Unassembled WGS sequence"/>
</dbReference>
<proteinExistence type="predicted"/>
<evidence type="ECO:0000256" key="1">
    <source>
        <dbReference type="SAM" id="MobiDB-lite"/>
    </source>
</evidence>